<sequence>MKRVTHCSCFGRAGLKEQDNIAAHLLDLHPLSRASAVYSSWLICSTTASFSFLCSLILAADRSTRSLPLFGFSAA</sequence>
<name>A0AAP0KXV6_9MAGN</name>
<accession>A0AAP0KXV6</accession>
<evidence type="ECO:0000256" key="1">
    <source>
        <dbReference type="SAM" id="Phobius"/>
    </source>
</evidence>
<keyword evidence="3" id="KW-1185">Reference proteome</keyword>
<reference evidence="2 3" key="1">
    <citation type="submission" date="2024-01" db="EMBL/GenBank/DDBJ databases">
        <title>Genome assemblies of Stephania.</title>
        <authorList>
            <person name="Yang L."/>
        </authorList>
    </citation>
    <scope>NUCLEOTIDE SEQUENCE [LARGE SCALE GENOMIC DNA]</scope>
    <source>
        <strain evidence="2">YNDBR</strain>
        <tissue evidence="2">Leaf</tissue>
    </source>
</reference>
<gene>
    <name evidence="2" type="ORF">Syun_007064</name>
</gene>
<organism evidence="2 3">
    <name type="scientific">Stephania yunnanensis</name>
    <dbReference type="NCBI Taxonomy" id="152371"/>
    <lineage>
        <taxon>Eukaryota</taxon>
        <taxon>Viridiplantae</taxon>
        <taxon>Streptophyta</taxon>
        <taxon>Embryophyta</taxon>
        <taxon>Tracheophyta</taxon>
        <taxon>Spermatophyta</taxon>
        <taxon>Magnoliopsida</taxon>
        <taxon>Ranunculales</taxon>
        <taxon>Menispermaceae</taxon>
        <taxon>Menispermoideae</taxon>
        <taxon>Cissampelideae</taxon>
        <taxon>Stephania</taxon>
    </lineage>
</organism>
<dbReference type="EMBL" id="JBBNAF010000003">
    <property type="protein sequence ID" value="KAK9160723.1"/>
    <property type="molecule type" value="Genomic_DNA"/>
</dbReference>
<comment type="caution">
    <text evidence="2">The sequence shown here is derived from an EMBL/GenBank/DDBJ whole genome shotgun (WGS) entry which is preliminary data.</text>
</comment>
<dbReference type="Proteomes" id="UP001420932">
    <property type="component" value="Unassembled WGS sequence"/>
</dbReference>
<keyword evidence="1" id="KW-0472">Membrane</keyword>
<evidence type="ECO:0000313" key="2">
    <source>
        <dbReference type="EMBL" id="KAK9160723.1"/>
    </source>
</evidence>
<proteinExistence type="predicted"/>
<keyword evidence="1" id="KW-1133">Transmembrane helix</keyword>
<dbReference type="AlphaFoldDB" id="A0AAP0KXV6"/>
<protein>
    <submittedName>
        <fullName evidence="2">Uncharacterized protein</fullName>
    </submittedName>
</protein>
<feature type="transmembrane region" description="Helical" evidence="1">
    <location>
        <begin position="38"/>
        <end position="60"/>
    </location>
</feature>
<keyword evidence="1" id="KW-0812">Transmembrane</keyword>
<evidence type="ECO:0000313" key="3">
    <source>
        <dbReference type="Proteomes" id="UP001420932"/>
    </source>
</evidence>